<protein>
    <submittedName>
        <fullName evidence="2">Uncharacterized protein</fullName>
    </submittedName>
</protein>
<dbReference type="Proteomes" id="UP000887576">
    <property type="component" value="Unplaced"/>
</dbReference>
<dbReference type="WBParaSite" id="JU765_v2.g16248.t1">
    <property type="protein sequence ID" value="JU765_v2.g16248.t1"/>
    <property type="gene ID" value="JU765_v2.g16248"/>
</dbReference>
<organism evidence="1 2">
    <name type="scientific">Panagrolaimus sp. JU765</name>
    <dbReference type="NCBI Taxonomy" id="591449"/>
    <lineage>
        <taxon>Eukaryota</taxon>
        <taxon>Metazoa</taxon>
        <taxon>Ecdysozoa</taxon>
        <taxon>Nematoda</taxon>
        <taxon>Chromadorea</taxon>
        <taxon>Rhabditida</taxon>
        <taxon>Tylenchina</taxon>
        <taxon>Panagrolaimomorpha</taxon>
        <taxon>Panagrolaimoidea</taxon>
        <taxon>Panagrolaimidae</taxon>
        <taxon>Panagrolaimus</taxon>
    </lineage>
</organism>
<evidence type="ECO:0000313" key="2">
    <source>
        <dbReference type="WBParaSite" id="JU765_v2.g16248.t1"/>
    </source>
</evidence>
<sequence>MFLIFEIFLILFVSTFAQNVTIFQPGQTGIRIRFNDPLFSEAAQIFHSLFAYRVNTVQIPQQQQCFPEDSLFAYRVNTVQIPQQQQCFPEGCFALYNFRVTSFRQPRLITLKPLAPNYLLIDIANFDLDILGSVSGNLQIVLPIQISGGIVISTKSLSITATLDLQKNQYRQPYLRAATCELRGGLYDARVTDLGLLTESINIRYKVSGERGREGEVA</sequence>
<reference evidence="2" key="1">
    <citation type="submission" date="2022-11" db="UniProtKB">
        <authorList>
            <consortium name="WormBaseParasite"/>
        </authorList>
    </citation>
    <scope>IDENTIFICATION</scope>
</reference>
<accession>A0AC34QGM0</accession>
<name>A0AC34QGM0_9BILA</name>
<evidence type="ECO:0000313" key="1">
    <source>
        <dbReference type="Proteomes" id="UP000887576"/>
    </source>
</evidence>
<proteinExistence type="predicted"/>